<dbReference type="AlphaFoldDB" id="A0A939JV74"/>
<comment type="caution">
    <text evidence="2">The sequence shown here is derived from an EMBL/GenBank/DDBJ whole genome shotgun (WGS) entry which is preliminary data.</text>
</comment>
<evidence type="ECO:0000313" key="2">
    <source>
        <dbReference type="EMBL" id="MBO0663905.1"/>
    </source>
</evidence>
<gene>
    <name evidence="2" type="ORF">J1C48_15095</name>
</gene>
<feature type="chain" id="PRO_5037129834" evidence="1">
    <location>
        <begin position="37"/>
        <end position="184"/>
    </location>
</feature>
<proteinExistence type="predicted"/>
<organism evidence="2 3">
    <name type="scientific">Jiella flava</name>
    <dbReference type="NCBI Taxonomy" id="2816857"/>
    <lineage>
        <taxon>Bacteria</taxon>
        <taxon>Pseudomonadati</taxon>
        <taxon>Pseudomonadota</taxon>
        <taxon>Alphaproteobacteria</taxon>
        <taxon>Hyphomicrobiales</taxon>
        <taxon>Aurantimonadaceae</taxon>
        <taxon>Jiella</taxon>
    </lineage>
</organism>
<evidence type="ECO:0000313" key="3">
    <source>
        <dbReference type="Proteomes" id="UP000664122"/>
    </source>
</evidence>
<name>A0A939JV74_9HYPH</name>
<dbReference type="Pfam" id="PF11684">
    <property type="entry name" value="DUF3280"/>
    <property type="match status" value="1"/>
</dbReference>
<evidence type="ECO:0000256" key="1">
    <source>
        <dbReference type="SAM" id="SignalP"/>
    </source>
</evidence>
<protein>
    <submittedName>
        <fullName evidence="2">DUF3280 domain-containing protein</fullName>
    </submittedName>
</protein>
<dbReference type="EMBL" id="JAFMPP010000014">
    <property type="protein sequence ID" value="MBO0663905.1"/>
    <property type="molecule type" value="Genomic_DNA"/>
</dbReference>
<reference evidence="2" key="1">
    <citation type="submission" date="2021-03" db="EMBL/GenBank/DDBJ databases">
        <title>Whole genome sequence of Jiella sp. CQZ9-1.</title>
        <authorList>
            <person name="Tuo L."/>
        </authorList>
    </citation>
    <scope>NUCLEOTIDE SEQUENCE</scope>
    <source>
        <strain evidence="2">CQZ9-1</strain>
    </source>
</reference>
<dbReference type="InterPro" id="IPR021698">
    <property type="entry name" value="DUF3280"/>
</dbReference>
<sequence length="184" mass="19788">MFALMMCCGVNLLRQARLFPVVLALGAVTVAGQAMAAAQKVAVFDFELIDSSLEGSMMGDDAAQDARLKRMAPMLREDIGALPGYEIVDIQPVEKQAGDANLQSCGNCALRFAGQIGADVAVVGTVQKVSNLILNINAYAFDIKSGKTIARGSADIRSNTDESWDRGLQYLFKTRLKAQLEKAR</sequence>
<dbReference type="Proteomes" id="UP000664122">
    <property type="component" value="Unassembled WGS sequence"/>
</dbReference>
<feature type="signal peptide" evidence="1">
    <location>
        <begin position="1"/>
        <end position="36"/>
    </location>
</feature>
<keyword evidence="1" id="KW-0732">Signal</keyword>
<accession>A0A939JV74</accession>
<keyword evidence="3" id="KW-1185">Reference proteome</keyword>